<dbReference type="STRING" id="123899.SAMEA3906487_00929"/>
<gene>
    <name evidence="1" type="ORF">SAMEA3906487_00929</name>
</gene>
<proteinExistence type="predicted"/>
<reference evidence="1 2" key="1">
    <citation type="submission" date="2016-04" db="EMBL/GenBank/DDBJ databases">
        <authorList>
            <consortium name="Pathogen Informatics"/>
        </authorList>
    </citation>
    <scope>NUCLEOTIDE SEQUENCE [LARGE SCALE GENOMIC DNA]</scope>
    <source>
        <strain evidence="1 2">H044680328</strain>
    </source>
</reference>
<dbReference type="EMBL" id="LT546645">
    <property type="protein sequence ID" value="SAI67875.1"/>
    <property type="molecule type" value="Genomic_DNA"/>
</dbReference>
<dbReference type="Proteomes" id="UP000076825">
    <property type="component" value="Chromosome 1"/>
</dbReference>
<keyword evidence="2" id="KW-1185">Reference proteome</keyword>
<dbReference type="eggNOG" id="COG2204">
    <property type="taxonomic scope" value="Bacteria"/>
</dbReference>
<dbReference type="Gene3D" id="1.10.10.60">
    <property type="entry name" value="Homeodomain-like"/>
    <property type="match status" value="1"/>
</dbReference>
<dbReference type="InterPro" id="IPR009057">
    <property type="entry name" value="Homeodomain-like_sf"/>
</dbReference>
<protein>
    <recommendedName>
        <fullName evidence="3">DNA binding HTH domain-containing protein</fullName>
    </recommendedName>
</protein>
<sequence length="235" mass="26131">MRDTYDCAVVLIPGHGPWLQQWLRRHQGQSLRAGHPRLFPQLPECAGQQASTVWLRASALSLRRFDACLLPVEAATLSWVRTALSVARQELSTPVLALVEGVGAIAVRDLLRLGLEDFLRPECPDELRLRVALAASRRQRQPAPDWAPAAELSEPAAEPALDASLLDTPFGAAKARVVGHFERTYLHCSLARHEGNVTQAARAAAKHRRAFWALMRKHRIQAAPYREQARDRDPG</sequence>
<dbReference type="GeneID" id="56587666"/>
<organism evidence="1 2">
    <name type="scientific">Bordetella trematum</name>
    <dbReference type="NCBI Taxonomy" id="123899"/>
    <lineage>
        <taxon>Bacteria</taxon>
        <taxon>Pseudomonadati</taxon>
        <taxon>Pseudomonadota</taxon>
        <taxon>Betaproteobacteria</taxon>
        <taxon>Burkholderiales</taxon>
        <taxon>Alcaligenaceae</taxon>
        <taxon>Bordetella</taxon>
    </lineage>
</organism>
<dbReference type="RefSeq" id="WP_033534379.1">
    <property type="nucleotide sequence ID" value="NZ_CP016340.1"/>
</dbReference>
<dbReference type="AlphaFoldDB" id="A0A146AVN5"/>
<evidence type="ECO:0000313" key="2">
    <source>
        <dbReference type="Proteomes" id="UP000076825"/>
    </source>
</evidence>
<dbReference type="KEGG" id="btrm:SAMEA390648700929"/>
<accession>A0A146AVN5</accession>
<evidence type="ECO:0008006" key="3">
    <source>
        <dbReference type="Google" id="ProtNLM"/>
    </source>
</evidence>
<dbReference type="PATRIC" id="fig|123899.6.peg.906"/>
<dbReference type="OrthoDB" id="8687324at2"/>
<name>A0A146AVN5_9BORD</name>
<dbReference type="SUPFAM" id="SSF46689">
    <property type="entry name" value="Homeodomain-like"/>
    <property type="match status" value="1"/>
</dbReference>
<evidence type="ECO:0000313" key="1">
    <source>
        <dbReference type="EMBL" id="SAI67875.1"/>
    </source>
</evidence>